<sequence length="163" mass="17062">MAAEFGSGEVLVRLLVAGGAGLILGLPYRKRPGGVRTHYLVTLGAALFCTSGANLTNVPSETLRIIQGVASGIGFVGAASVLKKGSAIFGITTAASIWIAAAVGCEAALGNPLLAACVAPVISLTSWLVGLLEHRVFHRKRIMRTSQELRELLGEEKKEDPKR</sequence>
<reference evidence="9 10" key="1">
    <citation type="journal article" date="2013" name="Genome Announc.">
        <title>Complete genome sequence of Myxococcus stipitatus strain DSM 14675, a fruiting myxobacterium.</title>
        <authorList>
            <person name="Huntley S."/>
            <person name="Kneip S."/>
            <person name="Treuner-Lange A."/>
            <person name="Sogaard-Andersen L."/>
        </authorList>
    </citation>
    <scope>NUCLEOTIDE SEQUENCE [LARGE SCALE GENOMIC DNA]</scope>
    <source>
        <strain evidence="10">DSM 14675 / JCM 12634 / Mx s8</strain>
    </source>
</reference>
<dbReference type="AlphaFoldDB" id="L7U2Y5"/>
<keyword evidence="10" id="KW-1185">Reference proteome</keyword>
<evidence type="ECO:0000256" key="4">
    <source>
        <dbReference type="ARBA" id="ARBA00022692"/>
    </source>
</evidence>
<comment type="subcellular location">
    <subcellularLocation>
        <location evidence="1">Cell membrane</location>
        <topology evidence="1">Multi-pass membrane protein</topology>
    </subcellularLocation>
</comment>
<accession>L7U2Y5</accession>
<dbReference type="PANTHER" id="PTHR33778">
    <property type="entry name" value="PROTEIN MGTC"/>
    <property type="match status" value="1"/>
</dbReference>
<feature type="domain" description="MgtC/SapB/SrpB/YhiD N-terminal" evidence="8">
    <location>
        <begin position="14"/>
        <end position="133"/>
    </location>
</feature>
<dbReference type="GO" id="GO:0005886">
    <property type="term" value="C:plasma membrane"/>
    <property type="evidence" value="ECO:0007669"/>
    <property type="project" value="UniProtKB-SubCell"/>
</dbReference>
<organism evidence="9 10">
    <name type="scientific">Myxococcus stipitatus (strain DSM 14675 / JCM 12634 / Mx s8)</name>
    <dbReference type="NCBI Taxonomy" id="1278073"/>
    <lineage>
        <taxon>Bacteria</taxon>
        <taxon>Pseudomonadati</taxon>
        <taxon>Myxococcota</taxon>
        <taxon>Myxococcia</taxon>
        <taxon>Myxococcales</taxon>
        <taxon>Cystobacterineae</taxon>
        <taxon>Myxococcaceae</taxon>
        <taxon>Myxococcus</taxon>
    </lineage>
</organism>
<evidence type="ECO:0000313" key="10">
    <source>
        <dbReference type="Proteomes" id="UP000011131"/>
    </source>
</evidence>
<dbReference type="STRING" id="1278073.MYSTI_00861"/>
<name>L7U2Y5_MYXSD</name>
<dbReference type="PRINTS" id="PR01837">
    <property type="entry name" value="MGTCSAPBPROT"/>
</dbReference>
<keyword evidence="6 7" id="KW-0472">Membrane</keyword>
<evidence type="ECO:0000256" key="7">
    <source>
        <dbReference type="SAM" id="Phobius"/>
    </source>
</evidence>
<keyword evidence="3" id="KW-1003">Cell membrane</keyword>
<feature type="transmembrane region" description="Helical" evidence="7">
    <location>
        <begin position="87"/>
        <end position="104"/>
    </location>
</feature>
<dbReference type="EMBL" id="CP004025">
    <property type="protein sequence ID" value="AGC42210.1"/>
    <property type="molecule type" value="Genomic_DNA"/>
</dbReference>
<evidence type="ECO:0000313" key="9">
    <source>
        <dbReference type="EMBL" id="AGC42210.1"/>
    </source>
</evidence>
<feature type="transmembrane region" description="Helical" evidence="7">
    <location>
        <begin position="38"/>
        <end position="56"/>
    </location>
</feature>
<evidence type="ECO:0000256" key="3">
    <source>
        <dbReference type="ARBA" id="ARBA00022475"/>
    </source>
</evidence>
<dbReference type="Pfam" id="PF02308">
    <property type="entry name" value="MgtC"/>
    <property type="match status" value="1"/>
</dbReference>
<evidence type="ECO:0000256" key="6">
    <source>
        <dbReference type="ARBA" id="ARBA00023136"/>
    </source>
</evidence>
<evidence type="ECO:0000256" key="1">
    <source>
        <dbReference type="ARBA" id="ARBA00004651"/>
    </source>
</evidence>
<feature type="transmembrane region" description="Helical" evidence="7">
    <location>
        <begin position="6"/>
        <end position="26"/>
    </location>
</feature>
<keyword evidence="4 7" id="KW-0812">Transmembrane</keyword>
<dbReference type="Proteomes" id="UP000011131">
    <property type="component" value="Chromosome"/>
</dbReference>
<dbReference type="InterPro" id="IPR049177">
    <property type="entry name" value="MgtC_SapB_SrpB_YhiD_N"/>
</dbReference>
<comment type="similarity">
    <text evidence="2">Belongs to the MgtC/SapB family.</text>
</comment>
<dbReference type="InterPro" id="IPR003416">
    <property type="entry name" value="MgtC/SapB/SrpB/YhiD_fam"/>
</dbReference>
<dbReference type="PANTHER" id="PTHR33778:SF1">
    <property type="entry name" value="MAGNESIUM TRANSPORTER YHID-RELATED"/>
    <property type="match status" value="1"/>
</dbReference>
<evidence type="ECO:0000259" key="8">
    <source>
        <dbReference type="Pfam" id="PF02308"/>
    </source>
</evidence>
<dbReference type="KEGG" id="msd:MYSTI_00861"/>
<keyword evidence="5 7" id="KW-1133">Transmembrane helix</keyword>
<dbReference type="PATRIC" id="fig|1278073.3.peg.897"/>
<gene>
    <name evidence="9" type="ordered locus">MYSTI_00861</name>
</gene>
<protein>
    <submittedName>
        <fullName evidence="9">MgtC family protein</fullName>
    </submittedName>
</protein>
<dbReference type="RefSeq" id="WP_015346473.1">
    <property type="nucleotide sequence ID" value="NC_020126.1"/>
</dbReference>
<evidence type="ECO:0000256" key="5">
    <source>
        <dbReference type="ARBA" id="ARBA00022989"/>
    </source>
</evidence>
<proteinExistence type="inferred from homology"/>
<evidence type="ECO:0000256" key="2">
    <source>
        <dbReference type="ARBA" id="ARBA00009298"/>
    </source>
</evidence>
<dbReference type="eggNOG" id="COG1285">
    <property type="taxonomic scope" value="Bacteria"/>
</dbReference>
<feature type="transmembrane region" description="Helical" evidence="7">
    <location>
        <begin position="62"/>
        <end position="82"/>
    </location>
</feature>
<feature type="transmembrane region" description="Helical" evidence="7">
    <location>
        <begin position="110"/>
        <end position="132"/>
    </location>
</feature>
<dbReference type="HOGENOM" id="CLU_079292_1_4_7"/>